<evidence type="ECO:0000259" key="12">
    <source>
        <dbReference type="Pfam" id="PF00593"/>
    </source>
</evidence>
<dbReference type="SUPFAM" id="SSF56935">
    <property type="entry name" value="Porins"/>
    <property type="match status" value="1"/>
</dbReference>
<feature type="region of interest" description="Disordered" evidence="10">
    <location>
        <begin position="430"/>
        <end position="449"/>
    </location>
</feature>
<evidence type="ECO:0000256" key="8">
    <source>
        <dbReference type="PROSITE-ProRule" id="PRU01360"/>
    </source>
</evidence>
<feature type="domain" description="TonB-dependent receptor-like beta-barrel" evidence="12">
    <location>
        <begin position="482"/>
        <end position="919"/>
    </location>
</feature>
<comment type="caution">
    <text evidence="14">The sequence shown here is derived from an EMBL/GenBank/DDBJ whole genome shotgun (WGS) entry which is preliminary data.</text>
</comment>
<keyword evidence="6 8" id="KW-0472">Membrane</keyword>
<dbReference type="InterPro" id="IPR036942">
    <property type="entry name" value="Beta-barrel_TonB_sf"/>
</dbReference>
<evidence type="ECO:0000256" key="7">
    <source>
        <dbReference type="ARBA" id="ARBA00023237"/>
    </source>
</evidence>
<evidence type="ECO:0000256" key="1">
    <source>
        <dbReference type="ARBA" id="ARBA00004571"/>
    </source>
</evidence>
<dbReference type="InterPro" id="IPR023996">
    <property type="entry name" value="TonB-dep_OMP_SusC/RagA"/>
</dbReference>
<dbReference type="NCBIfam" id="TIGR04057">
    <property type="entry name" value="SusC_RagA_signa"/>
    <property type="match status" value="1"/>
</dbReference>
<keyword evidence="7 8" id="KW-0998">Cell outer membrane</keyword>
<dbReference type="Pfam" id="PF00593">
    <property type="entry name" value="TonB_dep_Rec_b-barrel"/>
    <property type="match status" value="1"/>
</dbReference>
<feature type="chain" id="PRO_5046478043" evidence="11">
    <location>
        <begin position="31"/>
        <end position="1134"/>
    </location>
</feature>
<evidence type="ECO:0000259" key="13">
    <source>
        <dbReference type="Pfam" id="PF07715"/>
    </source>
</evidence>
<keyword evidence="2 8" id="KW-0813">Transport</keyword>
<evidence type="ECO:0000256" key="11">
    <source>
        <dbReference type="SAM" id="SignalP"/>
    </source>
</evidence>
<feature type="domain" description="TonB-dependent receptor plug" evidence="13">
    <location>
        <begin position="150"/>
        <end position="274"/>
    </location>
</feature>
<dbReference type="Gene3D" id="2.170.130.10">
    <property type="entry name" value="TonB-dependent receptor, plug domain"/>
    <property type="match status" value="1"/>
</dbReference>
<evidence type="ECO:0000256" key="10">
    <source>
        <dbReference type="SAM" id="MobiDB-lite"/>
    </source>
</evidence>
<dbReference type="Pfam" id="PF07715">
    <property type="entry name" value="Plug"/>
    <property type="match status" value="1"/>
</dbReference>
<organism evidence="14 15">
    <name type="scientific">Negadavirga shengliensis</name>
    <dbReference type="NCBI Taxonomy" id="1389218"/>
    <lineage>
        <taxon>Bacteria</taxon>
        <taxon>Pseudomonadati</taxon>
        <taxon>Bacteroidota</taxon>
        <taxon>Cytophagia</taxon>
        <taxon>Cytophagales</taxon>
        <taxon>Cyclobacteriaceae</taxon>
        <taxon>Negadavirga</taxon>
    </lineage>
</organism>
<dbReference type="Proteomes" id="UP001595818">
    <property type="component" value="Unassembled WGS sequence"/>
</dbReference>
<dbReference type="InterPro" id="IPR000531">
    <property type="entry name" value="Beta-barrel_TonB"/>
</dbReference>
<dbReference type="SUPFAM" id="SSF49464">
    <property type="entry name" value="Carboxypeptidase regulatory domain-like"/>
    <property type="match status" value="1"/>
</dbReference>
<comment type="subcellular location">
    <subcellularLocation>
        <location evidence="1 8">Cell outer membrane</location>
        <topology evidence="1 8">Multi-pass membrane protein</topology>
    </subcellularLocation>
</comment>
<dbReference type="InterPro" id="IPR008969">
    <property type="entry name" value="CarboxyPept-like_regulatory"/>
</dbReference>
<keyword evidence="11" id="KW-0732">Signal</keyword>
<evidence type="ECO:0000313" key="14">
    <source>
        <dbReference type="EMBL" id="MFC4874041.1"/>
    </source>
</evidence>
<keyword evidence="3 8" id="KW-1134">Transmembrane beta strand</keyword>
<feature type="compositionally biased region" description="Polar residues" evidence="10">
    <location>
        <begin position="430"/>
        <end position="445"/>
    </location>
</feature>
<dbReference type="Gene3D" id="2.40.170.20">
    <property type="entry name" value="TonB-dependent receptor, beta-barrel domain"/>
    <property type="match status" value="1"/>
</dbReference>
<feature type="signal peptide" evidence="11">
    <location>
        <begin position="1"/>
        <end position="30"/>
    </location>
</feature>
<dbReference type="InterPro" id="IPR037066">
    <property type="entry name" value="Plug_dom_sf"/>
</dbReference>
<dbReference type="RefSeq" id="WP_377067504.1">
    <property type="nucleotide sequence ID" value="NZ_JBHSJJ010000015.1"/>
</dbReference>
<keyword evidence="15" id="KW-1185">Reference proteome</keyword>
<dbReference type="Pfam" id="PF13715">
    <property type="entry name" value="CarbopepD_reg_2"/>
    <property type="match status" value="1"/>
</dbReference>
<evidence type="ECO:0000256" key="3">
    <source>
        <dbReference type="ARBA" id="ARBA00022452"/>
    </source>
</evidence>
<evidence type="ECO:0000256" key="9">
    <source>
        <dbReference type="RuleBase" id="RU003357"/>
    </source>
</evidence>
<protein>
    <submittedName>
        <fullName evidence="14">SusC/RagA family TonB-linked outer membrane protein</fullName>
    </submittedName>
</protein>
<proteinExistence type="inferred from homology"/>
<sequence>MKVKFTRKFKWGIPLTAFCYLSIVASASNASGPLGELGTGLVHHPEVGEAFSESVAVNVRGRVTSEGDGAGLPGVTVLEKGTNNGTVTDIDGAFAIEVAGENSVLVFSYVGFESQEVRIGNRTNIEVSLQESLAAMSEVVVTALGIEREKRSLGYSVGEVRGDDIRNVTQENAINALAGRVAGVTINQMSGVGSSTSIVIRGATSLSSDNQPLFVIDGVPVSNTLNNISRMGDRNEVDYGNPISDLNPDDIEDMTVLKGPSAAALYGARAGNGVILITTKKGRKGERMTVNFSSSNVFERPVRYLDFHYRYATGNRVAQLDELSSYWSGPQLDVGNMAVQWNSPVDENGNRVPMELRSYPDNMRNFLETGVTSTNSLAISGSSERATYRLSYTNMSHNGMIPNSDLFRNNLSLSSTFQLNDKLSVSTDINLSKSNSTDRPSTGNRGANPVEDVYNWSHVDIRDMKNYWEPGQEEIQQRSVSLNHDNPYFIAYGINNGFVRDRAFGNIKFDYKFNENFNSHLRLTHDTYMENRETKIPWSYTRERQGAYHLQDIARDESNIEFLTTYNKSVNDFNLSISAGGNIMNQNFRDNYMGSAPGVGLIVPGLYRISNIVNTGLNYSNFESRKAIYSVFGLASIGFKDQLYLDVTARNDWSSTLPAHNRSYFYPSASLSWMANYTFDLPQEISMLKVRAGVAQVGNDTNPYALDPVLGTQNWGNLISTTYPGTLLNPDLKPEINTSQEYGLDLNFFNDRLRFEGTYFYQRNRNQILSIPTPHSSGFSAKQINAGMISSRGGEVMLGGTPIQRPDGLMLDINMNFTRMRTRLESLTEGMDFITLWDDNNGGAQTFVGDDIGTLYSRGFAYVNDPNSPYYRWPILDENGKWIARNDREDRVPVGNFNPDFIMGMQANLRYKRWTLQASFDWRMGGNFQSYTYRYGESNWKSQRQIDNLIPGGLYGEEELIALLKSDPERYIIPQNGNFPRVGGYTPETGGLPTNTTDAPGNDGVFIPGVIEVAPGEYVEHLGGEGTVIYPASRQFAWSWAQQITFDASFLKLRELSIGYDLPNIPGIRNANVAVFTRNIILWTAANIGIDPERAFQVTASRQGDSANLFRQGIELQNVMPWTAPVGFRVNMTF</sequence>
<comment type="similarity">
    <text evidence="8 9">Belongs to the TonB-dependent receptor family.</text>
</comment>
<evidence type="ECO:0000256" key="6">
    <source>
        <dbReference type="ARBA" id="ARBA00023136"/>
    </source>
</evidence>
<dbReference type="Gene3D" id="2.60.40.1120">
    <property type="entry name" value="Carboxypeptidase-like, regulatory domain"/>
    <property type="match status" value="1"/>
</dbReference>
<dbReference type="InterPro" id="IPR023997">
    <property type="entry name" value="TonB-dep_OMP_SusC/RagA_CS"/>
</dbReference>
<name>A0ABV9T6B4_9BACT</name>
<keyword evidence="5 9" id="KW-0798">TonB box</keyword>
<evidence type="ECO:0000256" key="2">
    <source>
        <dbReference type="ARBA" id="ARBA00022448"/>
    </source>
</evidence>
<evidence type="ECO:0000313" key="15">
    <source>
        <dbReference type="Proteomes" id="UP001595818"/>
    </source>
</evidence>
<dbReference type="InterPro" id="IPR012910">
    <property type="entry name" value="Plug_dom"/>
</dbReference>
<evidence type="ECO:0000256" key="4">
    <source>
        <dbReference type="ARBA" id="ARBA00022692"/>
    </source>
</evidence>
<dbReference type="EMBL" id="JBHSJJ010000015">
    <property type="protein sequence ID" value="MFC4874041.1"/>
    <property type="molecule type" value="Genomic_DNA"/>
</dbReference>
<dbReference type="InterPro" id="IPR039426">
    <property type="entry name" value="TonB-dep_rcpt-like"/>
</dbReference>
<keyword evidence="4 8" id="KW-0812">Transmembrane</keyword>
<evidence type="ECO:0000256" key="5">
    <source>
        <dbReference type="ARBA" id="ARBA00023077"/>
    </source>
</evidence>
<dbReference type="PROSITE" id="PS52016">
    <property type="entry name" value="TONB_DEPENDENT_REC_3"/>
    <property type="match status" value="1"/>
</dbReference>
<gene>
    <name evidence="14" type="ORF">ACFPFU_20210</name>
</gene>
<accession>A0ABV9T6B4</accession>
<dbReference type="NCBIfam" id="TIGR04056">
    <property type="entry name" value="OMP_RagA_SusC"/>
    <property type="match status" value="1"/>
</dbReference>
<reference evidence="15" key="1">
    <citation type="journal article" date="2019" name="Int. J. Syst. Evol. Microbiol.">
        <title>The Global Catalogue of Microorganisms (GCM) 10K type strain sequencing project: providing services to taxonomists for standard genome sequencing and annotation.</title>
        <authorList>
            <consortium name="The Broad Institute Genomics Platform"/>
            <consortium name="The Broad Institute Genome Sequencing Center for Infectious Disease"/>
            <person name="Wu L."/>
            <person name="Ma J."/>
        </authorList>
    </citation>
    <scope>NUCLEOTIDE SEQUENCE [LARGE SCALE GENOMIC DNA]</scope>
    <source>
        <strain evidence="15">CGMCC 4.7466</strain>
    </source>
</reference>